<dbReference type="Proteomes" id="UP000824120">
    <property type="component" value="Chromosome 3"/>
</dbReference>
<evidence type="ECO:0000313" key="2">
    <source>
        <dbReference type="Proteomes" id="UP000824120"/>
    </source>
</evidence>
<gene>
    <name evidence="1" type="ORF">H5410_015082</name>
</gene>
<dbReference type="PANTHER" id="PTHR35164">
    <property type="entry name" value="EXPRESSED PROTEIN"/>
    <property type="match status" value="1"/>
</dbReference>
<dbReference type="EMBL" id="JACXVP010000003">
    <property type="protein sequence ID" value="KAG5615258.1"/>
    <property type="molecule type" value="Genomic_DNA"/>
</dbReference>
<sequence>MKASDGITSRKSSELYEDVKMKDNDIMCLKLELGKAIKCYLKILEKYVSLGKVKEGYNSIKSFKICVTDWLSNFKRRFQEFEDELENKKLSESNIFDAWLPTYLMLEIKIELDESMLEITSLCEKIESLYTSYNEESKNLIGKKVENSKFEFKLVKENEKIASSNAKAFKDEMSFTKKRNEIGK</sequence>
<comment type="caution">
    <text evidence="1">The sequence shown here is derived from an EMBL/GenBank/DDBJ whole genome shotgun (WGS) entry which is preliminary data.</text>
</comment>
<organism evidence="1 2">
    <name type="scientific">Solanum commersonii</name>
    <name type="common">Commerson's wild potato</name>
    <name type="synonym">Commerson's nightshade</name>
    <dbReference type="NCBI Taxonomy" id="4109"/>
    <lineage>
        <taxon>Eukaryota</taxon>
        <taxon>Viridiplantae</taxon>
        <taxon>Streptophyta</taxon>
        <taxon>Embryophyta</taxon>
        <taxon>Tracheophyta</taxon>
        <taxon>Spermatophyta</taxon>
        <taxon>Magnoliopsida</taxon>
        <taxon>eudicotyledons</taxon>
        <taxon>Gunneridae</taxon>
        <taxon>Pentapetalae</taxon>
        <taxon>asterids</taxon>
        <taxon>lamiids</taxon>
        <taxon>Solanales</taxon>
        <taxon>Solanaceae</taxon>
        <taxon>Solanoideae</taxon>
        <taxon>Solaneae</taxon>
        <taxon>Solanum</taxon>
    </lineage>
</organism>
<name>A0A9J5ZTB0_SOLCO</name>
<accession>A0A9J5ZTB0</accession>
<protein>
    <submittedName>
        <fullName evidence="1">Uncharacterized protein</fullName>
    </submittedName>
</protein>
<dbReference type="AlphaFoldDB" id="A0A9J5ZTB0"/>
<reference evidence="1 2" key="1">
    <citation type="submission" date="2020-09" db="EMBL/GenBank/DDBJ databases">
        <title>De no assembly of potato wild relative species, Solanum commersonii.</title>
        <authorList>
            <person name="Cho K."/>
        </authorList>
    </citation>
    <scope>NUCLEOTIDE SEQUENCE [LARGE SCALE GENOMIC DNA]</scope>
    <source>
        <strain evidence="1">LZ3.2</strain>
        <tissue evidence="1">Leaf</tissue>
    </source>
</reference>
<proteinExistence type="predicted"/>
<evidence type="ECO:0000313" key="1">
    <source>
        <dbReference type="EMBL" id="KAG5615258.1"/>
    </source>
</evidence>
<dbReference type="OrthoDB" id="774313at2759"/>
<dbReference type="PANTHER" id="PTHR35164:SF7">
    <property type="entry name" value="MYOSIN-13-LIKE"/>
    <property type="match status" value="1"/>
</dbReference>
<keyword evidence="2" id="KW-1185">Reference proteome</keyword>